<feature type="compositionally biased region" description="Acidic residues" evidence="1">
    <location>
        <begin position="81"/>
        <end position="104"/>
    </location>
</feature>
<protein>
    <submittedName>
        <fullName evidence="2">Ribonucleotide reductase domain-containing protein</fullName>
    </submittedName>
</protein>
<dbReference type="Pfam" id="PF05396">
    <property type="entry name" value="Phage_T7_Capsid"/>
    <property type="match status" value="1"/>
</dbReference>
<dbReference type="GO" id="GO:0019069">
    <property type="term" value="P:viral capsid assembly"/>
    <property type="evidence" value="ECO:0007669"/>
    <property type="project" value="InterPro"/>
</dbReference>
<feature type="region of interest" description="Disordered" evidence="1">
    <location>
        <begin position="41"/>
        <end position="60"/>
    </location>
</feature>
<name>A0A0F7LC14_9VIRU</name>
<dbReference type="InterPro" id="IPR008768">
    <property type="entry name" value="Gp9-like"/>
</dbReference>
<dbReference type="EMBL" id="KR029610">
    <property type="protein sequence ID" value="AKH48877.1"/>
    <property type="molecule type" value="Genomic_DNA"/>
</dbReference>
<organism evidence="2">
    <name type="scientific">uncultured marine virus</name>
    <dbReference type="NCBI Taxonomy" id="186617"/>
    <lineage>
        <taxon>Viruses</taxon>
        <taxon>environmental samples</taxon>
    </lineage>
</organism>
<proteinExistence type="predicted"/>
<reference evidence="2" key="1">
    <citation type="journal article" date="2015" name="Front. Microbiol.">
        <title>Combining genomic sequencing methods to explore viral diversity and reveal potential virus-host interactions.</title>
        <authorList>
            <person name="Chow C.E."/>
            <person name="Winget D.M."/>
            <person name="White R.A.III."/>
            <person name="Hallam S.J."/>
            <person name="Suttle C.A."/>
        </authorList>
    </citation>
    <scope>NUCLEOTIDE SEQUENCE</scope>
    <source>
        <strain evidence="2">Oxic3_4</strain>
    </source>
</reference>
<feature type="region of interest" description="Disordered" evidence="1">
    <location>
        <begin position="1"/>
        <end position="25"/>
    </location>
</feature>
<feature type="region of interest" description="Disordered" evidence="1">
    <location>
        <begin position="71"/>
        <end position="109"/>
    </location>
</feature>
<reference evidence="2" key="2">
    <citation type="submission" date="2015-03" db="EMBL/GenBank/DDBJ databases">
        <authorList>
            <person name="Chow C.-E.T."/>
            <person name="Winget D.M."/>
            <person name="White R.A.III."/>
            <person name="Hallam S.J."/>
            <person name="Suttle C.A."/>
        </authorList>
    </citation>
    <scope>NUCLEOTIDE SEQUENCE</scope>
    <source>
        <strain evidence="2">Oxic3_4</strain>
    </source>
</reference>
<accession>A0A0F7LC14</accession>
<feature type="compositionally biased region" description="Low complexity" evidence="1">
    <location>
        <begin position="14"/>
        <end position="25"/>
    </location>
</feature>
<evidence type="ECO:0000256" key="1">
    <source>
        <dbReference type="SAM" id="MobiDB-lite"/>
    </source>
</evidence>
<evidence type="ECO:0000313" key="2">
    <source>
        <dbReference type="EMBL" id="AKH48877.1"/>
    </source>
</evidence>
<sequence length="278" mass="30315">MATTVFDPSEGPSAEQQAAETAALEQGEKIAKLQEEDKARRFKEAEASNEDAGLIAGKFKSQDDLIKAYNELQSKLGKDSPDEEEEPVEEQPEATEEDPAEETSPEVAETVTYMNDLGRQFEEKGELSTEDVEKLGSMDPKQLVQAYLAYNAQAKSASLQQTQVDSIMEIAGGAEQYADMITWASQNLPESDVADFNAVTATNNAAAIKFAVQSLTSRYRGDVGYEAPLVTGKAPSKSAKGFRSHAELSRAIADPRYKSDPAYRNDVEARLSRSTDLL</sequence>